<dbReference type="OrthoDB" id="1119698at2"/>
<accession>A0A3E1YDG3</accession>
<proteinExistence type="predicted"/>
<dbReference type="Proteomes" id="UP000260644">
    <property type="component" value="Unassembled WGS sequence"/>
</dbReference>
<dbReference type="InterPro" id="IPR026350">
    <property type="entry name" value="GxxExxY"/>
</dbReference>
<dbReference type="AlphaFoldDB" id="A0A3E1YDG3"/>
<dbReference type="NCBIfam" id="TIGR04256">
    <property type="entry name" value="GxxExxY"/>
    <property type="match status" value="1"/>
</dbReference>
<protein>
    <submittedName>
        <fullName evidence="1">GxxExxY protein</fullName>
    </submittedName>
</protein>
<keyword evidence="2" id="KW-1185">Reference proteome</keyword>
<sequence>MTENEISKEIVDVCFKIHQKFGPGLYESVYEELIDYELKKRNLICERQLEVKLIHENLIFEKAFRTDLLINKKVLIEVKSVEELKNLHYKQVLTYLKLMELKLGLLVNFNVPLIKLGIHRIVNNL</sequence>
<organism evidence="1 2">
    <name type="scientific">Chitinophaga silvatica</name>
    <dbReference type="NCBI Taxonomy" id="2282649"/>
    <lineage>
        <taxon>Bacteria</taxon>
        <taxon>Pseudomonadati</taxon>
        <taxon>Bacteroidota</taxon>
        <taxon>Chitinophagia</taxon>
        <taxon>Chitinophagales</taxon>
        <taxon>Chitinophagaceae</taxon>
        <taxon>Chitinophaga</taxon>
    </lineage>
</organism>
<reference evidence="1 2" key="1">
    <citation type="submission" date="2018-07" db="EMBL/GenBank/DDBJ databases">
        <title>Chitinophaga K2CV101002-2 sp. nov., isolated from a monsoon evergreen broad-leaved forest soil.</title>
        <authorList>
            <person name="Lv Y."/>
        </authorList>
    </citation>
    <scope>NUCLEOTIDE SEQUENCE [LARGE SCALE GENOMIC DNA]</scope>
    <source>
        <strain evidence="1 2">GDMCC 1.1288</strain>
    </source>
</reference>
<gene>
    <name evidence="1" type="ORF">DVR12_04710</name>
</gene>
<dbReference type="Pfam" id="PF13366">
    <property type="entry name" value="PDDEXK_3"/>
    <property type="match status" value="1"/>
</dbReference>
<evidence type="ECO:0000313" key="2">
    <source>
        <dbReference type="Proteomes" id="UP000260644"/>
    </source>
</evidence>
<name>A0A3E1YDG3_9BACT</name>
<dbReference type="EMBL" id="QPMM01000002">
    <property type="protein sequence ID" value="RFS24514.1"/>
    <property type="molecule type" value="Genomic_DNA"/>
</dbReference>
<evidence type="ECO:0000313" key="1">
    <source>
        <dbReference type="EMBL" id="RFS24514.1"/>
    </source>
</evidence>
<comment type="caution">
    <text evidence="1">The sequence shown here is derived from an EMBL/GenBank/DDBJ whole genome shotgun (WGS) entry which is preliminary data.</text>
</comment>
<dbReference type="RefSeq" id="WP_116974323.1">
    <property type="nucleotide sequence ID" value="NZ_QPMM01000002.1"/>
</dbReference>